<name>A0A7M6DP58_9CNID</name>
<dbReference type="EnsemblMetazoa" id="CLYHEMT019555.1">
    <property type="protein sequence ID" value="CLYHEMP019555.1"/>
    <property type="gene ID" value="CLYHEMG019555"/>
</dbReference>
<sequence length="188" mass="20881">MQKINTPASNSIAPCDQQNAKSEASLLKLRKHALVSVKSKASTTPASSGSVTTGGSSSAHKSYSSSIRKSSSERSQPVPKKTKRKLSKSKMKTRQRHTGNGDKESDMISKLVLNAPPNRLPDQTPVKDSYASKTPLDFEDSGLRWDSPCDNMLDEIRRIEAYKTNRRLRYMNANNMKIAELTIQEKKL</sequence>
<protein>
    <submittedName>
        <fullName evidence="2">Uncharacterized protein</fullName>
    </submittedName>
</protein>
<organism evidence="2 3">
    <name type="scientific">Clytia hemisphaerica</name>
    <dbReference type="NCBI Taxonomy" id="252671"/>
    <lineage>
        <taxon>Eukaryota</taxon>
        <taxon>Metazoa</taxon>
        <taxon>Cnidaria</taxon>
        <taxon>Hydrozoa</taxon>
        <taxon>Hydroidolina</taxon>
        <taxon>Leptothecata</taxon>
        <taxon>Obeliida</taxon>
        <taxon>Clytiidae</taxon>
        <taxon>Clytia</taxon>
    </lineage>
</organism>
<feature type="compositionally biased region" description="Low complexity" evidence="1">
    <location>
        <begin position="41"/>
        <end position="75"/>
    </location>
</feature>
<evidence type="ECO:0000256" key="1">
    <source>
        <dbReference type="SAM" id="MobiDB-lite"/>
    </source>
</evidence>
<dbReference type="RefSeq" id="XP_066918960.1">
    <property type="nucleotide sequence ID" value="XM_067062859.1"/>
</dbReference>
<evidence type="ECO:0000313" key="2">
    <source>
        <dbReference type="EnsemblMetazoa" id="CLYHEMP019555.1"/>
    </source>
</evidence>
<dbReference type="AlphaFoldDB" id="A0A7M6DP58"/>
<feature type="region of interest" description="Disordered" evidence="1">
    <location>
        <begin position="1"/>
        <end position="24"/>
    </location>
</feature>
<feature type="compositionally biased region" description="Polar residues" evidence="1">
    <location>
        <begin position="1"/>
        <end position="22"/>
    </location>
</feature>
<feature type="region of interest" description="Disordered" evidence="1">
    <location>
        <begin position="36"/>
        <end position="108"/>
    </location>
</feature>
<dbReference type="Proteomes" id="UP000594262">
    <property type="component" value="Unplaced"/>
</dbReference>
<dbReference type="OrthoDB" id="10611919at2759"/>
<evidence type="ECO:0000313" key="3">
    <source>
        <dbReference type="Proteomes" id="UP000594262"/>
    </source>
</evidence>
<feature type="compositionally biased region" description="Basic residues" evidence="1">
    <location>
        <begin position="80"/>
        <end position="97"/>
    </location>
</feature>
<keyword evidence="3" id="KW-1185">Reference proteome</keyword>
<proteinExistence type="predicted"/>
<dbReference type="GeneID" id="136806306"/>
<reference evidence="2" key="1">
    <citation type="submission" date="2021-01" db="UniProtKB">
        <authorList>
            <consortium name="EnsemblMetazoa"/>
        </authorList>
    </citation>
    <scope>IDENTIFICATION</scope>
</reference>
<accession>A0A7M6DP58</accession>